<proteinExistence type="predicted"/>
<name>A0A1W1VGS6_9DEIO</name>
<dbReference type="RefSeq" id="WP_084049072.1">
    <property type="nucleotide sequence ID" value="NZ_FWWU01000009.1"/>
</dbReference>
<protein>
    <submittedName>
        <fullName evidence="1">Uncharacterized protein</fullName>
    </submittedName>
</protein>
<organism evidence="1 2">
    <name type="scientific">Deinococcus hopiensis KR-140</name>
    <dbReference type="NCBI Taxonomy" id="695939"/>
    <lineage>
        <taxon>Bacteria</taxon>
        <taxon>Thermotogati</taxon>
        <taxon>Deinococcota</taxon>
        <taxon>Deinococci</taxon>
        <taxon>Deinococcales</taxon>
        <taxon>Deinococcaceae</taxon>
        <taxon>Deinococcus</taxon>
    </lineage>
</organism>
<keyword evidence="2" id="KW-1185">Reference proteome</keyword>
<dbReference type="Proteomes" id="UP000192582">
    <property type="component" value="Unassembled WGS sequence"/>
</dbReference>
<dbReference type="AlphaFoldDB" id="A0A1W1VGS6"/>
<dbReference type="OrthoDB" id="71905at2"/>
<sequence length="99" mass="10705">MDLHEIAIRGGWRALVPPGLRGAQERMERQGVHFFWTCSGEGASATYVFNAGRQDGSAVIASCDGSEMPRQAISEVILETMTALGAFPQQAAPQGRSRR</sequence>
<evidence type="ECO:0000313" key="2">
    <source>
        <dbReference type="Proteomes" id="UP000192582"/>
    </source>
</evidence>
<dbReference type="EMBL" id="FWWU01000009">
    <property type="protein sequence ID" value="SMB92579.1"/>
    <property type="molecule type" value="Genomic_DNA"/>
</dbReference>
<gene>
    <name evidence="1" type="ORF">SAMN00790413_01643</name>
</gene>
<accession>A0A1W1VGS6</accession>
<evidence type="ECO:0000313" key="1">
    <source>
        <dbReference type="EMBL" id="SMB92579.1"/>
    </source>
</evidence>
<reference evidence="1 2" key="1">
    <citation type="submission" date="2017-04" db="EMBL/GenBank/DDBJ databases">
        <authorList>
            <person name="Afonso C.L."/>
            <person name="Miller P.J."/>
            <person name="Scott M.A."/>
            <person name="Spackman E."/>
            <person name="Goraichik I."/>
            <person name="Dimitrov K.M."/>
            <person name="Suarez D.L."/>
            <person name="Swayne D.E."/>
        </authorList>
    </citation>
    <scope>NUCLEOTIDE SEQUENCE [LARGE SCALE GENOMIC DNA]</scope>
    <source>
        <strain evidence="1 2">KR-140</strain>
    </source>
</reference>